<proteinExistence type="predicted"/>
<gene>
    <name evidence="2" type="ORF">J8273_0821</name>
</gene>
<keyword evidence="3" id="KW-1185">Reference proteome</keyword>
<dbReference type="EMBL" id="JAHDYR010000001">
    <property type="protein sequence ID" value="KAG9397690.1"/>
    <property type="molecule type" value="Genomic_DNA"/>
</dbReference>
<reference evidence="2" key="1">
    <citation type="submission" date="2021-05" db="EMBL/GenBank/DDBJ databases">
        <title>A free-living protist that lacks canonical eukaryotic 1 DNA replication and segregation systems.</title>
        <authorList>
            <person name="Salas-Leiva D.E."/>
            <person name="Tromer E.C."/>
            <person name="Curtis B.A."/>
            <person name="Jerlstrom-Hultqvist J."/>
            <person name="Kolisko M."/>
            <person name="Yi Z."/>
            <person name="Salas-Leiva J.S."/>
            <person name="Gallot-Lavallee L."/>
            <person name="Kops G.J.P.L."/>
            <person name="Archibald J.M."/>
            <person name="Simpson A.G.B."/>
            <person name="Roger A.J."/>
        </authorList>
    </citation>
    <scope>NUCLEOTIDE SEQUENCE</scope>
    <source>
        <strain evidence="2">BICM</strain>
    </source>
</reference>
<evidence type="ECO:0000256" key="1">
    <source>
        <dbReference type="SAM" id="MobiDB-lite"/>
    </source>
</evidence>
<comment type="caution">
    <text evidence="2">The sequence shown here is derived from an EMBL/GenBank/DDBJ whole genome shotgun (WGS) entry which is preliminary data.</text>
</comment>
<evidence type="ECO:0000313" key="2">
    <source>
        <dbReference type="EMBL" id="KAG9397690.1"/>
    </source>
</evidence>
<feature type="region of interest" description="Disordered" evidence="1">
    <location>
        <begin position="202"/>
        <end position="267"/>
    </location>
</feature>
<accession>A0A8J6EBL7</accession>
<feature type="compositionally biased region" description="Polar residues" evidence="1">
    <location>
        <begin position="220"/>
        <end position="237"/>
    </location>
</feature>
<feature type="compositionally biased region" description="Low complexity" evidence="1">
    <location>
        <begin position="205"/>
        <end position="219"/>
    </location>
</feature>
<name>A0A8J6EBL7_9EUKA</name>
<dbReference type="Proteomes" id="UP000717585">
    <property type="component" value="Unassembled WGS sequence"/>
</dbReference>
<protein>
    <submittedName>
        <fullName evidence="2">Uncharacterized protein</fullName>
    </submittedName>
</protein>
<feature type="compositionally biased region" description="Basic and acidic residues" evidence="1">
    <location>
        <begin position="254"/>
        <end position="267"/>
    </location>
</feature>
<evidence type="ECO:0000313" key="3">
    <source>
        <dbReference type="Proteomes" id="UP000717585"/>
    </source>
</evidence>
<organism evidence="2 3">
    <name type="scientific">Carpediemonas membranifera</name>
    <dbReference type="NCBI Taxonomy" id="201153"/>
    <lineage>
        <taxon>Eukaryota</taxon>
        <taxon>Metamonada</taxon>
        <taxon>Carpediemonas-like organisms</taxon>
        <taxon>Carpediemonas</taxon>
    </lineage>
</organism>
<sequence>MVNITVDVPSLDPKKITLPAIRDFKRAARIWVAQNADFPPGVLLPESLQRAAEEFNQGKSIEELSLEQTITYLRSEAIPKSLGALKDAVDAIDSAMRNYCADFSEYTDLVKEVACRETALNHALSPLQRRVKRLSPSSTTKEMLELAALRAEHFDKVLCKAFMYRLKPKVFYKKLELERTLIKPKNINELMKLAKIVASVEDENTPTTDSPDSAPTSSTINKTTTVGSRPPGETSSKATKKPFRPCRFCQGQHYDNDCPQRRSRENG</sequence>
<dbReference type="AlphaFoldDB" id="A0A8J6EBL7"/>